<dbReference type="SMART" id="SM00049">
    <property type="entry name" value="DEP"/>
    <property type="match status" value="1"/>
</dbReference>
<accession>A0A6J0RKX9</accession>
<dbReference type="GO" id="GO:0005096">
    <property type="term" value="F:GTPase activator activity"/>
    <property type="evidence" value="ECO:0007669"/>
    <property type="project" value="TreeGrafter"/>
</dbReference>
<feature type="domain" description="G protein gamma" evidence="3">
    <location>
        <begin position="415"/>
        <end position="481"/>
    </location>
</feature>
<feature type="compositionally biased region" description="Polar residues" evidence="2">
    <location>
        <begin position="933"/>
        <end position="943"/>
    </location>
</feature>
<dbReference type="InterPro" id="IPR047017">
    <property type="entry name" value="RGS6/7/9/11_DHEX_sf"/>
</dbReference>
<evidence type="ECO:0000256" key="2">
    <source>
        <dbReference type="SAM" id="MobiDB-lite"/>
    </source>
</evidence>
<dbReference type="GO" id="GO:0035556">
    <property type="term" value="P:intracellular signal transduction"/>
    <property type="evidence" value="ECO:0007669"/>
    <property type="project" value="InterPro"/>
</dbReference>
<dbReference type="Gene3D" id="1.10.167.10">
    <property type="entry name" value="Regulator of G-protein Signalling 4, domain 2"/>
    <property type="match status" value="1"/>
</dbReference>
<gene>
    <name evidence="7" type="primary">LOC105232949</name>
</gene>
<evidence type="ECO:0000259" key="5">
    <source>
        <dbReference type="PROSITE" id="PS50186"/>
    </source>
</evidence>
<dbReference type="InterPro" id="IPR040759">
    <property type="entry name" value="RGS_DHEX"/>
</dbReference>
<keyword evidence="6" id="KW-1185">Reference proteome</keyword>
<feature type="region of interest" description="Disordered" evidence="2">
    <location>
        <begin position="1285"/>
        <end position="1337"/>
    </location>
</feature>
<dbReference type="InParanoid" id="A0A6J0RKX9"/>
<dbReference type="GO" id="GO:0005737">
    <property type="term" value="C:cytoplasm"/>
    <property type="evidence" value="ECO:0007669"/>
    <property type="project" value="TreeGrafter"/>
</dbReference>
<dbReference type="InterPro" id="IPR036284">
    <property type="entry name" value="GGL_sf"/>
</dbReference>
<dbReference type="GO" id="GO:0043005">
    <property type="term" value="C:neuron projection"/>
    <property type="evidence" value="ECO:0007669"/>
    <property type="project" value="TreeGrafter"/>
</dbReference>
<feature type="region of interest" description="Disordered" evidence="2">
    <location>
        <begin position="884"/>
        <end position="907"/>
    </location>
</feature>
<feature type="compositionally biased region" description="Basic and acidic residues" evidence="2">
    <location>
        <begin position="1291"/>
        <end position="1306"/>
    </location>
</feature>
<dbReference type="SMART" id="SM00224">
    <property type="entry name" value="GGL"/>
    <property type="match status" value="1"/>
</dbReference>
<dbReference type="GO" id="GO:0005886">
    <property type="term" value="C:plasma membrane"/>
    <property type="evidence" value="ECO:0007669"/>
    <property type="project" value="TreeGrafter"/>
</dbReference>
<dbReference type="InterPro" id="IPR047016">
    <property type="entry name" value="RGS6/7/9/11"/>
</dbReference>
<feature type="compositionally biased region" description="Polar residues" evidence="2">
    <location>
        <begin position="1098"/>
        <end position="1109"/>
    </location>
</feature>
<evidence type="ECO:0000313" key="7">
    <source>
        <dbReference type="RefSeq" id="XP_019848290.2"/>
    </source>
</evidence>
<dbReference type="SUPFAM" id="SSF48670">
    <property type="entry name" value="Transducin (heterotrimeric G protein), gamma chain"/>
    <property type="match status" value="1"/>
</dbReference>
<dbReference type="GO" id="GO:0007186">
    <property type="term" value="P:G protein-coupled receptor signaling pathway"/>
    <property type="evidence" value="ECO:0007669"/>
    <property type="project" value="InterPro"/>
</dbReference>
<organism evidence="6 7">
    <name type="scientific">Bactrocera dorsalis</name>
    <name type="common">Oriental fruit fly</name>
    <name type="synonym">Dacus dorsalis</name>
    <dbReference type="NCBI Taxonomy" id="27457"/>
    <lineage>
        <taxon>Eukaryota</taxon>
        <taxon>Metazoa</taxon>
        <taxon>Ecdysozoa</taxon>
        <taxon>Arthropoda</taxon>
        <taxon>Hexapoda</taxon>
        <taxon>Insecta</taxon>
        <taxon>Pterygota</taxon>
        <taxon>Neoptera</taxon>
        <taxon>Endopterygota</taxon>
        <taxon>Diptera</taxon>
        <taxon>Brachycera</taxon>
        <taxon>Muscomorpha</taxon>
        <taxon>Tephritoidea</taxon>
        <taxon>Tephritidae</taxon>
        <taxon>Bactrocera</taxon>
        <taxon>Bactrocera</taxon>
    </lineage>
</organism>
<reference evidence="7" key="1">
    <citation type="submission" date="2025-08" db="UniProtKB">
        <authorList>
            <consortium name="RefSeq"/>
        </authorList>
    </citation>
    <scope>IDENTIFICATION</scope>
    <source>
        <tissue evidence="7">Adult</tissue>
    </source>
</reference>
<dbReference type="PROSITE" id="PS50058">
    <property type="entry name" value="G_PROTEIN_GAMMA"/>
    <property type="match status" value="1"/>
</dbReference>
<dbReference type="Gene3D" id="1.10.10.10">
    <property type="entry name" value="Winged helix-like DNA-binding domain superfamily/Winged helix DNA-binding domain"/>
    <property type="match status" value="1"/>
</dbReference>
<dbReference type="InterPro" id="IPR034483">
    <property type="entry name" value="RGS_Egl-10"/>
</dbReference>
<dbReference type="PANTHER" id="PTHR45746:SF5">
    <property type="entry name" value="REGULATOR OF G-PROTEIN SIGNALING 7"/>
    <property type="match status" value="1"/>
</dbReference>
<keyword evidence="1" id="KW-0734">Signal transduction inhibitor</keyword>
<dbReference type="InterPro" id="IPR015898">
    <property type="entry name" value="G-protein_gamma-like_dom"/>
</dbReference>
<dbReference type="Pfam" id="PF00610">
    <property type="entry name" value="DEP"/>
    <property type="match status" value="1"/>
</dbReference>
<feature type="domain" description="RGS" evidence="4">
    <location>
        <begin position="492"/>
        <end position="608"/>
    </location>
</feature>
<feature type="compositionally biased region" description="Polar residues" evidence="2">
    <location>
        <begin position="953"/>
        <end position="965"/>
    </location>
</feature>
<evidence type="ECO:0000313" key="6">
    <source>
        <dbReference type="Proteomes" id="UP001652620"/>
    </source>
</evidence>
<dbReference type="SUPFAM" id="SSF46785">
    <property type="entry name" value="Winged helix' DNA-binding domain"/>
    <property type="match status" value="1"/>
</dbReference>
<dbReference type="SMART" id="SM00315">
    <property type="entry name" value="RGS"/>
    <property type="match status" value="1"/>
</dbReference>
<dbReference type="KEGG" id="bdr:105232949"/>
<dbReference type="InterPro" id="IPR016137">
    <property type="entry name" value="RGS"/>
</dbReference>
<evidence type="ECO:0000259" key="3">
    <source>
        <dbReference type="PROSITE" id="PS50058"/>
    </source>
</evidence>
<dbReference type="Gene3D" id="1.10.1240.60">
    <property type="match status" value="1"/>
</dbReference>
<dbReference type="InterPro" id="IPR036388">
    <property type="entry name" value="WH-like_DNA-bd_sf"/>
</dbReference>
<dbReference type="GO" id="GO:0008277">
    <property type="term" value="P:regulation of G protein-coupled receptor signaling pathway"/>
    <property type="evidence" value="ECO:0007669"/>
    <property type="project" value="InterPro"/>
</dbReference>
<feature type="region of interest" description="Disordered" evidence="2">
    <location>
        <begin position="1096"/>
        <end position="1121"/>
    </location>
</feature>
<dbReference type="InterPro" id="IPR036305">
    <property type="entry name" value="RGS_sf"/>
</dbReference>
<dbReference type="PRINTS" id="PR01301">
    <property type="entry name" value="RGSPROTEIN"/>
</dbReference>
<sequence length="1355" mass="148441">MEPPGGLPPDRDRQLVLRPQQQEQQLVPLVPQVKPTLALNLYSKDQVVSSTIATTPAADASTENAAASSTTSIRTTNALVLASASNVVSVIAAGNSSTATATSTSPALASAAIAISGTTQAATAFSGSAVGVQHTPHHQHPPHHHPPHPTHQMHHLPHHQPQTYGAHNSSATSSLFGGISASSSSSTSVGGQQQTIEKLARPMAFDKMEALVRTMQNDEKPVPVRVQKTFLSNIPSAFMGYDLIEWMMDRLMIEESEALSIANQLCLHGYFFPVNDTKTLAVKDDSSLYRFQTPYYWPWQHKPPDNVEYAIYLAKRSLRNKQRHALEEYETEALASLHKSLKGKWDFITMQAEEQVRLAKERKKGDKIVVDSQERAYWRVHRPPPGQFTPLEPCPIPSRDRQGFKPNKKKTVDDVQREVDYLRKSLNRTRMKMSQACESLVAYSETFAEYDFFLQPVLPSNPWVTEDVTFWQLNNSFVDTPTEKRVKRWAISVEELVSDPTGLQEFTSFLEKEYSHENIRFWIAVNRLRRSAHSQVPRKVKEIYEEFLKPGAPCEINIDGKTMESVLKGLKNPSRFTFDSASEHIYTLLLKKDCYPRFIRSDHYKRLLEAGVPPSHKKRFFNFGGVGGAKKKMTAALSSQPNLGDGTTAKNIGGASGSMMTAPPPGNLARRRGSDRSLTGSAHELAVIGVNKDITSKVPHSHSQSNLSEMPYSSESIYRGDMPQLQVTDVAVQNSSLGNRESSSRSLQETTKAKPARLETTVESSSSAVCPWDVPDEPPDTQAPTPHQKSQIKLSICPWEQESDPVPIAANIAKSATHRLTSTSSDNTDVSDRIQRNLGIRHQNTVDSGEASKRLVPNFTEQRRASMSFTQSRLSEYQFGQTSVSAKTSSSPSPTVGSQSVVDSSLSAPPPPLFTQSIATMAAVTVINSSSTIVTKDPPSSSDAEVEEELNKLTVSQRNSESSASEMCALPPPTPTPPPITKVTPPPPDENICSYYQPVEVISCESSQSDHVCGAERSGGSGNSDNGSIVISDTDVEVAVQEVQIELIESYDFQEGKSPQLSTPSIQIEEELEVLPIEDPVAEPTPAEADVIEVVAQRTPTTSRGNSRPETPEMEQKLLPAATTPDILQSPQLHTSISSGALLVTASVIPPPPPPIGPMEEEEQLRVEEEIAAAQETQDELSPTTDEYQEGLQFDTDGKEDYEYDIIDTDSQAGYIPPAPTPAPSMAPLAEMDIDTVDDEPCDEMCSMQELAEIPTTPTPTVNMYEVSPTIIESVIPMVTEEVKKRRKKRSADGKKILSVDEKEQKASTSAGGAAEVVTGAKSETDRNAVCPWEDENVTTSDGTFVKTYATLGYL</sequence>
<evidence type="ECO:0000259" key="4">
    <source>
        <dbReference type="PROSITE" id="PS50132"/>
    </source>
</evidence>
<feature type="region of interest" description="Disordered" evidence="2">
    <location>
        <begin position="637"/>
        <end position="677"/>
    </location>
</feature>
<feature type="region of interest" description="Disordered" evidence="2">
    <location>
        <begin position="735"/>
        <end position="791"/>
    </location>
</feature>
<protein>
    <submittedName>
        <fullName evidence="7">Uncharacterized protein LOC105232949</fullName>
    </submittedName>
</protein>
<dbReference type="InterPro" id="IPR044926">
    <property type="entry name" value="RGS_subdomain_2"/>
</dbReference>
<proteinExistence type="predicted"/>
<dbReference type="GO" id="GO:0009968">
    <property type="term" value="P:negative regulation of signal transduction"/>
    <property type="evidence" value="ECO:0007669"/>
    <property type="project" value="UniProtKB-KW"/>
</dbReference>
<dbReference type="InterPro" id="IPR000591">
    <property type="entry name" value="DEP_dom"/>
</dbReference>
<dbReference type="CDD" id="cd08705">
    <property type="entry name" value="RGS_R7-like"/>
    <property type="match status" value="1"/>
</dbReference>
<dbReference type="SUPFAM" id="SSF48097">
    <property type="entry name" value="Regulator of G-protein signaling, RGS"/>
    <property type="match status" value="1"/>
</dbReference>
<feature type="domain" description="DEP" evidence="5">
    <location>
        <begin position="218"/>
        <end position="293"/>
    </location>
</feature>
<dbReference type="OrthoDB" id="196547at2759"/>
<dbReference type="Pfam" id="PF00615">
    <property type="entry name" value="RGS"/>
    <property type="match status" value="1"/>
</dbReference>
<dbReference type="GO" id="GO:0004252">
    <property type="term" value="F:serine-type endopeptidase activity"/>
    <property type="evidence" value="ECO:0007669"/>
    <property type="project" value="InterPro"/>
</dbReference>
<feature type="compositionally biased region" description="Pro residues" evidence="2">
    <location>
        <begin position="970"/>
        <end position="981"/>
    </location>
</feature>
<dbReference type="SMART" id="SM01224">
    <property type="entry name" value="G_gamma"/>
    <property type="match status" value="1"/>
</dbReference>
<dbReference type="PANTHER" id="PTHR45746">
    <property type="entry name" value="LP21163P"/>
    <property type="match status" value="1"/>
</dbReference>
<dbReference type="Gene3D" id="4.10.260.10">
    <property type="entry name" value="Transducin (heterotrimeric G protein), gamma chain"/>
    <property type="match status" value="1"/>
</dbReference>
<dbReference type="GeneID" id="105232949"/>
<dbReference type="FunCoup" id="A0A6J0RKX9">
    <property type="interactions" value="47"/>
</dbReference>
<dbReference type="PROSITE" id="PS50132">
    <property type="entry name" value="RGS"/>
    <property type="match status" value="1"/>
</dbReference>
<feature type="region of interest" description="Disordered" evidence="2">
    <location>
        <begin position="132"/>
        <end position="169"/>
    </location>
</feature>
<dbReference type="CDD" id="cd04450">
    <property type="entry name" value="DEP_RGS7-like"/>
    <property type="match status" value="1"/>
</dbReference>
<dbReference type="SUPFAM" id="SSF52743">
    <property type="entry name" value="Subtilisin-like"/>
    <property type="match status" value="1"/>
</dbReference>
<dbReference type="GO" id="GO:0006508">
    <property type="term" value="P:proteolysis"/>
    <property type="evidence" value="ECO:0007669"/>
    <property type="project" value="InterPro"/>
</dbReference>
<feature type="region of interest" description="Disordered" evidence="2">
    <location>
        <begin position="933"/>
        <end position="981"/>
    </location>
</feature>
<dbReference type="InterPro" id="IPR036852">
    <property type="entry name" value="Peptidase_S8/S53_dom_sf"/>
</dbReference>
<evidence type="ECO:0000256" key="1">
    <source>
        <dbReference type="ARBA" id="ARBA00022700"/>
    </source>
</evidence>
<dbReference type="Pfam" id="PF18148">
    <property type="entry name" value="RGS_DHEX"/>
    <property type="match status" value="1"/>
</dbReference>
<feature type="compositionally biased region" description="Low complexity" evidence="2">
    <location>
        <begin position="884"/>
        <end position="902"/>
    </location>
</feature>
<dbReference type="PROSITE" id="PS50186">
    <property type="entry name" value="DEP"/>
    <property type="match status" value="1"/>
</dbReference>
<feature type="compositionally biased region" description="Polar residues" evidence="2">
    <location>
        <begin position="782"/>
        <end position="791"/>
    </location>
</feature>
<feature type="compositionally biased region" description="Low complexity" evidence="2">
    <location>
        <begin position="735"/>
        <end position="747"/>
    </location>
</feature>
<dbReference type="Pfam" id="PF00631">
    <property type="entry name" value="G-gamma"/>
    <property type="match status" value="1"/>
</dbReference>
<dbReference type="RefSeq" id="XP_019848290.2">
    <property type="nucleotide sequence ID" value="XM_019992731.3"/>
</dbReference>
<dbReference type="CDD" id="cd00068">
    <property type="entry name" value="GGL"/>
    <property type="match status" value="1"/>
</dbReference>
<dbReference type="InterPro" id="IPR036390">
    <property type="entry name" value="WH_DNA-bd_sf"/>
</dbReference>
<feature type="compositionally biased region" description="Basic residues" evidence="2">
    <location>
        <begin position="135"/>
        <end position="158"/>
    </location>
</feature>
<name>A0A6J0RKX9_BACDO</name>
<feature type="region of interest" description="Disordered" evidence="2">
    <location>
        <begin position="389"/>
        <end position="410"/>
    </location>
</feature>
<dbReference type="Proteomes" id="UP001652620">
    <property type="component" value="Chromosome 4"/>
</dbReference>